<dbReference type="InterPro" id="IPR033746">
    <property type="entry name" value="GGa_phosphorylase"/>
</dbReference>
<dbReference type="InterPro" id="IPR017853">
    <property type="entry name" value="GH"/>
</dbReference>
<dbReference type="AlphaFoldDB" id="A0A3E0DSL1"/>
<feature type="binding site" evidence="3">
    <location>
        <position position="104"/>
    </location>
    <ligand>
        <name>substrate</name>
    </ligand>
</feature>
<protein>
    <submittedName>
        <fullName evidence="5">Sucrose phosphorylase</fullName>
    </submittedName>
</protein>
<feature type="binding site" evidence="3">
    <location>
        <begin position="235"/>
        <end position="237"/>
    </location>
    <ligand>
        <name>substrate</name>
    </ligand>
</feature>
<dbReference type="Pfam" id="PF00128">
    <property type="entry name" value="Alpha-amylase"/>
    <property type="match status" value="1"/>
</dbReference>
<feature type="binding site" evidence="3">
    <location>
        <position position="142"/>
    </location>
    <ligand>
        <name>substrate</name>
    </ligand>
</feature>
<dbReference type="PANTHER" id="PTHR10357">
    <property type="entry name" value="ALPHA-AMYLASE FAMILY MEMBER"/>
    <property type="match status" value="1"/>
</dbReference>
<dbReference type="Proteomes" id="UP000256542">
    <property type="component" value="Unassembled WGS sequence"/>
</dbReference>
<keyword evidence="2" id="KW-0808">Transferase</keyword>
<name>A0A3E0DSL1_9GAMM</name>
<dbReference type="GO" id="GO:0005975">
    <property type="term" value="P:carbohydrate metabolic process"/>
    <property type="evidence" value="ECO:0007669"/>
    <property type="project" value="InterPro"/>
</dbReference>
<feature type="domain" description="Glycosyl hydrolase family 13 catalytic" evidence="4">
    <location>
        <begin position="57"/>
        <end position="452"/>
    </location>
</feature>
<dbReference type="OrthoDB" id="9805159at2"/>
<dbReference type="InterPro" id="IPR045857">
    <property type="entry name" value="O16G_dom_2"/>
</dbReference>
<evidence type="ECO:0000313" key="5">
    <source>
        <dbReference type="EMBL" id="REG86460.1"/>
    </source>
</evidence>
<proteinExistence type="predicted"/>
<reference evidence="5 6" key="1">
    <citation type="submission" date="2018-08" db="EMBL/GenBank/DDBJ databases">
        <title>Genomic Encyclopedia of Type Strains, Phase III (KMG-III): the genomes of soil and plant-associated and newly described type strains.</title>
        <authorList>
            <person name="Whitman W."/>
        </authorList>
    </citation>
    <scope>NUCLEOTIDE SEQUENCE [LARGE SCALE GENOMIC DNA]</scope>
    <source>
        <strain evidence="5 6">CECT 7375</strain>
    </source>
</reference>
<dbReference type="Gene3D" id="3.20.20.80">
    <property type="entry name" value="Glycosidases"/>
    <property type="match status" value="1"/>
</dbReference>
<feature type="binding site" evidence="3">
    <location>
        <begin position="344"/>
        <end position="345"/>
    </location>
    <ligand>
        <name>substrate</name>
    </ligand>
</feature>
<evidence type="ECO:0000259" key="4">
    <source>
        <dbReference type="SMART" id="SM00642"/>
    </source>
</evidence>
<feature type="binding site" evidence="3">
    <location>
        <position position="452"/>
    </location>
    <ligand>
        <name>substrate</name>
    </ligand>
</feature>
<dbReference type="EMBL" id="QUNG01000001">
    <property type="protein sequence ID" value="REG86460.1"/>
    <property type="molecule type" value="Genomic_DNA"/>
</dbReference>
<evidence type="ECO:0000256" key="1">
    <source>
        <dbReference type="ARBA" id="ARBA00022676"/>
    </source>
</evidence>
<keyword evidence="6" id="KW-1185">Reference proteome</keyword>
<dbReference type="Gene3D" id="3.90.400.10">
    <property type="entry name" value="Oligo-1,6-glucosidase, Domain 2"/>
    <property type="match status" value="1"/>
</dbReference>
<dbReference type="GO" id="GO:0016757">
    <property type="term" value="F:glycosyltransferase activity"/>
    <property type="evidence" value="ECO:0007669"/>
    <property type="project" value="UniProtKB-KW"/>
</dbReference>
<keyword evidence="1" id="KW-0328">Glycosyltransferase</keyword>
<dbReference type="SUPFAM" id="SSF51445">
    <property type="entry name" value="(Trans)glycosidases"/>
    <property type="match status" value="1"/>
</dbReference>
<accession>A0A3E0DSL1</accession>
<dbReference type="SMART" id="SM00642">
    <property type="entry name" value="Aamy"/>
    <property type="match status" value="1"/>
</dbReference>
<dbReference type="Gene3D" id="2.60.40.1180">
    <property type="entry name" value="Golgi alpha-mannosidase II"/>
    <property type="match status" value="1"/>
</dbReference>
<dbReference type="PIRSF" id="PIRSF003059">
    <property type="entry name" value="Sucrose_phosphorylase"/>
    <property type="match status" value="1"/>
</dbReference>
<evidence type="ECO:0000256" key="2">
    <source>
        <dbReference type="ARBA" id="ARBA00022679"/>
    </source>
</evidence>
<evidence type="ECO:0000256" key="3">
    <source>
        <dbReference type="PIRSR" id="PIRSR003059-2"/>
    </source>
</evidence>
<gene>
    <name evidence="5" type="ORF">DFP81_10123</name>
</gene>
<dbReference type="CDD" id="cd11356">
    <property type="entry name" value="AmyAc_Sucrose_phosphorylase-like_1"/>
    <property type="match status" value="1"/>
</dbReference>
<dbReference type="InterPro" id="IPR013780">
    <property type="entry name" value="Glyco_hydro_b"/>
</dbReference>
<dbReference type="InterPro" id="IPR006047">
    <property type="entry name" value="GH13_cat_dom"/>
</dbReference>
<sequence length="588" mass="67593">MENIAPSHLEQRLMSHLQTLYPNFDASELARTCLTTFNLDPKTESPRPHRNLWDQSDIMLITYADTLRSENEAPLETLQKFVKNKLADSISAVHLLPFFPYSSDDGFSVMDYTTVNPSAGRWQHISDIAKDFKVMGDLVINHCSSRSMWFENYKAGVDPGAKFFYEADPNADLSAVVRPRTSPLLREVQTKNGQKHVWCTFSHDQVDLNFENPDVLLEFLRIIRLYLEKGIRWFRLDAVAFLWKIPGTPSINLPQTHEMIRLLRLMIEHYAPDSVIITETNIPNQENLTYFGNANEAHLIYNFSLPPLLINSLITGDCTHLKQWLMSMPPAQQGTTYLNFIASHDGIGLRPTEGLLTEWELDTLINTMKRFGGRLSSRTTPQGEAKPYEINISLWNALAGSVQQGPDQWQFARFMCAAGVMMALEGVPAFYIHSFFGTENDNERLDNTGQFRSINRHIWQMDDLEHALNTPTHHQKVFQGICRLTQIRRAQTAFHPNATQYVLHMGDSLFAFWRQSLDRRQSLFAVYNMTDQPQNFNLSELNLIATDDWTDLVTEQVYEDHLANVTLMPYQFVWLANKKGKIKLSQPK</sequence>
<comment type="caution">
    <text evidence="5">The sequence shown here is derived from an EMBL/GenBank/DDBJ whole genome shotgun (WGS) entry which is preliminary data.</text>
</comment>
<dbReference type="PANTHER" id="PTHR10357:SF214">
    <property type="entry name" value="GLUCOSYLGLYCERATE PHOSPHORYLASE"/>
    <property type="match status" value="1"/>
</dbReference>
<dbReference type="RefSeq" id="WP_115895731.1">
    <property type="nucleotide sequence ID" value="NZ_QUNG01000001.1"/>
</dbReference>
<dbReference type="InterPro" id="IPR016377">
    <property type="entry name" value="Sucrose_GGa_phosphorylase-rel"/>
</dbReference>
<organism evidence="5 6">
    <name type="scientific">Marinomonas pollencensis</name>
    <dbReference type="NCBI Taxonomy" id="491954"/>
    <lineage>
        <taxon>Bacteria</taxon>
        <taxon>Pseudomonadati</taxon>
        <taxon>Pseudomonadota</taxon>
        <taxon>Gammaproteobacteria</taxon>
        <taxon>Oceanospirillales</taxon>
        <taxon>Oceanospirillaceae</taxon>
        <taxon>Marinomonas</taxon>
    </lineage>
</organism>
<evidence type="ECO:0000313" key="6">
    <source>
        <dbReference type="Proteomes" id="UP000256542"/>
    </source>
</evidence>